<reference evidence="2 3" key="1">
    <citation type="submission" date="2024-06" db="EMBL/GenBank/DDBJ databases">
        <title>The Natural Products Discovery Center: Release of the First 8490 Sequenced Strains for Exploring Actinobacteria Biosynthetic Diversity.</title>
        <authorList>
            <person name="Kalkreuter E."/>
            <person name="Kautsar S.A."/>
            <person name="Yang D."/>
            <person name="Bader C.D."/>
            <person name="Teijaro C.N."/>
            <person name="Fluegel L."/>
            <person name="Davis C.M."/>
            <person name="Simpson J.R."/>
            <person name="Lauterbach L."/>
            <person name="Steele A.D."/>
            <person name="Gui C."/>
            <person name="Meng S."/>
            <person name="Li G."/>
            <person name="Viehrig K."/>
            <person name="Ye F."/>
            <person name="Su P."/>
            <person name="Kiefer A.F."/>
            <person name="Nichols A."/>
            <person name="Cepeda A.J."/>
            <person name="Yan W."/>
            <person name="Fan B."/>
            <person name="Jiang Y."/>
            <person name="Adhikari A."/>
            <person name="Zheng C.-J."/>
            <person name="Schuster L."/>
            <person name="Cowan T.M."/>
            <person name="Smanski M.J."/>
            <person name="Chevrette M.G."/>
            <person name="De Carvalho L.P.S."/>
            <person name="Shen B."/>
        </authorList>
    </citation>
    <scope>NUCLEOTIDE SEQUENCE [LARGE SCALE GENOMIC DNA]</scope>
    <source>
        <strain evidence="2 3">NPDC050403</strain>
    </source>
</reference>
<dbReference type="Proteomes" id="UP001551695">
    <property type="component" value="Unassembled WGS sequence"/>
</dbReference>
<sequence>MDDVDMIARFCAATEAGDIDAVIETFAVDAELVSPLAGRAVFRGHDDLRVLFAALLTTLSGLTWRHRVGGAGTAVAVAEARVVGVRIGDAMLIEQDIDGRIRRLTPHIRPWLGSTLLAAVLGPKLARHPGVVRRSLLRNRTSISAESAR</sequence>
<dbReference type="RefSeq" id="WP_357782639.1">
    <property type="nucleotide sequence ID" value="NZ_JBFAKC010000004.1"/>
</dbReference>
<dbReference type="SUPFAM" id="SSF54427">
    <property type="entry name" value="NTF2-like"/>
    <property type="match status" value="1"/>
</dbReference>
<proteinExistence type="predicted"/>
<comment type="caution">
    <text evidence="2">The sequence shown here is derived from an EMBL/GenBank/DDBJ whole genome shotgun (WGS) entry which is preliminary data.</text>
</comment>
<accession>A0ABV3FS25</accession>
<gene>
    <name evidence="2" type="ORF">AB0I48_11630</name>
</gene>
<name>A0ABV3FS25_9NOCA</name>
<protein>
    <submittedName>
        <fullName evidence="2">Nuclear transport factor 2 family protein</fullName>
    </submittedName>
</protein>
<dbReference type="InterPro" id="IPR037401">
    <property type="entry name" value="SnoaL-like"/>
</dbReference>
<dbReference type="Gene3D" id="3.10.450.50">
    <property type="match status" value="1"/>
</dbReference>
<evidence type="ECO:0000313" key="3">
    <source>
        <dbReference type="Proteomes" id="UP001551695"/>
    </source>
</evidence>
<dbReference type="InterPro" id="IPR032710">
    <property type="entry name" value="NTF2-like_dom_sf"/>
</dbReference>
<organism evidence="2 3">
    <name type="scientific">Nocardia aurea</name>
    <dbReference type="NCBI Taxonomy" id="2144174"/>
    <lineage>
        <taxon>Bacteria</taxon>
        <taxon>Bacillati</taxon>
        <taxon>Actinomycetota</taxon>
        <taxon>Actinomycetes</taxon>
        <taxon>Mycobacteriales</taxon>
        <taxon>Nocardiaceae</taxon>
        <taxon>Nocardia</taxon>
    </lineage>
</organism>
<evidence type="ECO:0000313" key="2">
    <source>
        <dbReference type="EMBL" id="MEV0708208.1"/>
    </source>
</evidence>
<evidence type="ECO:0000259" key="1">
    <source>
        <dbReference type="Pfam" id="PF12680"/>
    </source>
</evidence>
<keyword evidence="3" id="KW-1185">Reference proteome</keyword>
<feature type="domain" description="SnoaL-like" evidence="1">
    <location>
        <begin position="8"/>
        <end position="84"/>
    </location>
</feature>
<dbReference type="EMBL" id="JBFAKC010000004">
    <property type="protein sequence ID" value="MEV0708208.1"/>
    <property type="molecule type" value="Genomic_DNA"/>
</dbReference>
<dbReference type="Pfam" id="PF12680">
    <property type="entry name" value="SnoaL_2"/>
    <property type="match status" value="1"/>
</dbReference>